<keyword evidence="1" id="KW-0472">Membrane</keyword>
<reference evidence="3 4" key="1">
    <citation type="submission" date="2022-10" db="EMBL/GenBank/DDBJ databases">
        <title>The complete genomes of actinobacterial strains from the NBC collection.</title>
        <authorList>
            <person name="Joergensen T.S."/>
            <person name="Alvarez Arevalo M."/>
            <person name="Sterndorff E.B."/>
            <person name="Faurdal D."/>
            <person name="Vuksanovic O."/>
            <person name="Mourched A.-S."/>
            <person name="Charusanti P."/>
            <person name="Shaw S."/>
            <person name="Blin K."/>
            <person name="Weber T."/>
        </authorList>
    </citation>
    <scope>NUCLEOTIDE SEQUENCE [LARGE SCALE GENOMIC DNA]</scope>
    <source>
        <strain evidence="3 4">NBC_00156</strain>
    </source>
</reference>
<evidence type="ECO:0000313" key="4">
    <source>
        <dbReference type="Proteomes" id="UP001622557"/>
    </source>
</evidence>
<dbReference type="GeneID" id="97286277"/>
<dbReference type="Proteomes" id="UP001622557">
    <property type="component" value="Chromosome"/>
</dbReference>
<gene>
    <name evidence="2" type="ORF">OG350_00440</name>
    <name evidence="3" type="ORF">OG350_37560</name>
</gene>
<dbReference type="RefSeq" id="WP_405444505.1">
    <property type="nucleotide sequence ID" value="NZ_CP108164.1"/>
</dbReference>
<keyword evidence="1" id="KW-1133">Transmembrane helix</keyword>
<dbReference type="EMBL" id="CP108164">
    <property type="protein sequence ID" value="WTQ85635.1"/>
    <property type="molecule type" value="Genomic_DNA"/>
</dbReference>
<keyword evidence="4" id="KW-1185">Reference proteome</keyword>
<evidence type="ECO:0000313" key="3">
    <source>
        <dbReference type="EMBL" id="WTQ85635.1"/>
    </source>
</evidence>
<protein>
    <recommendedName>
        <fullName evidence="5">GlsB/YeaQ/YmgE family stress response membrane protein</fullName>
    </recommendedName>
</protein>
<proteinExistence type="predicted"/>
<evidence type="ECO:0008006" key="5">
    <source>
        <dbReference type="Google" id="ProtNLM"/>
    </source>
</evidence>
<sequence length="82" mass="8934">MRDRDVLGVVFSFLIGGLCAVIWRMGEVGKPASICVGLVLGGFLWDWWEKPDNGPVRPPLTVLAEVFGIVGGVVALIELIRR</sequence>
<accession>A0ABZ1KYH5</accession>
<name>A0ABZ1KYH5_STRAH</name>
<feature type="transmembrane region" description="Helical" evidence="1">
    <location>
        <begin position="60"/>
        <end position="80"/>
    </location>
</feature>
<evidence type="ECO:0000313" key="2">
    <source>
        <dbReference type="EMBL" id="WTQ78863.1"/>
    </source>
</evidence>
<evidence type="ECO:0000256" key="1">
    <source>
        <dbReference type="SAM" id="Phobius"/>
    </source>
</evidence>
<organism evidence="3 4">
    <name type="scientific">Streptomyces achromogenes</name>
    <dbReference type="NCBI Taxonomy" id="67255"/>
    <lineage>
        <taxon>Bacteria</taxon>
        <taxon>Bacillati</taxon>
        <taxon>Actinomycetota</taxon>
        <taxon>Actinomycetes</taxon>
        <taxon>Kitasatosporales</taxon>
        <taxon>Streptomycetaceae</taxon>
        <taxon>Streptomyces</taxon>
    </lineage>
</organism>
<dbReference type="EMBL" id="CP108164">
    <property type="protein sequence ID" value="WTQ78863.1"/>
    <property type="molecule type" value="Genomic_DNA"/>
</dbReference>
<keyword evidence="1" id="KW-0812">Transmembrane</keyword>
<feature type="transmembrane region" description="Helical" evidence="1">
    <location>
        <begin position="6"/>
        <end position="25"/>
    </location>
</feature>